<reference evidence="14 15" key="1">
    <citation type="submission" date="2014-09" db="EMBL/GenBank/DDBJ databases">
        <authorList>
            <person name="Martin A.A."/>
        </authorList>
    </citation>
    <scope>NUCLEOTIDE SEQUENCE</scope>
    <source>
        <strain evidence="15">ED321</strain>
        <strain evidence="14">ED321 Heterogonic</strain>
    </source>
</reference>
<dbReference type="WormBase" id="SRAE_2000312500">
    <property type="protein sequence ID" value="SRP05946"/>
    <property type="gene ID" value="WBGene00263345"/>
</dbReference>
<dbReference type="InterPro" id="IPR003280">
    <property type="entry name" value="2pore_dom_K_chnl"/>
</dbReference>
<dbReference type="GO" id="GO:0015271">
    <property type="term" value="F:outward rectifier potassium channel activity"/>
    <property type="evidence" value="ECO:0007669"/>
    <property type="project" value="TreeGrafter"/>
</dbReference>
<evidence type="ECO:0000313" key="14">
    <source>
        <dbReference type="EMBL" id="CEF68468.1"/>
    </source>
</evidence>
<keyword evidence="7" id="KW-0630">Potassium</keyword>
<feature type="domain" description="Potassium channel" evidence="13">
    <location>
        <begin position="129"/>
        <end position="186"/>
    </location>
</feature>
<feature type="transmembrane region" description="Helical" evidence="12">
    <location>
        <begin position="134"/>
        <end position="152"/>
    </location>
</feature>
<evidence type="ECO:0000259" key="13">
    <source>
        <dbReference type="Pfam" id="PF07885"/>
    </source>
</evidence>
<keyword evidence="11 14" id="KW-0407">Ion channel</keyword>
<sequence length="487" mass="55970">MTKNGMGLSEIFNNNGKDSKTGRLITIILPHLALYVIIFFYLLFGALIFTKIEYYNDRQQQINKMQNILKIYYKTYNEARILCPDAAETDPENFKKHIFNSLSKISSHMLGKHYVLQTDEGNLLEMLEPRWNRLSAVLYALSILTTTGYAQVTPSTSLGQLFSILYGLIGIPLMFFAAVDIGRFLSDCVLFAYPKILNIIERIKKITGLENTNDKKIIYGPSFCSSEIKTLADLKKSKTKKWLKARRKRKKSYKEEEKVKKNEKSLPLSVNAAILLMFCTLGGIVYIVGGGSQKTFIESFFVTFNLVANLTMSEMPTDISNVMTLFYIAFFVIFGLAVLSMCAELAATELKWLFWKIHYYGRKIKFKRKKAYLSHDEVKELLKIIEEVRQKYPTKEVITTLDILEYIQEMKAEFYFENNEIFVSSKRRSTCAFMPTSFNALKFADENEIDGTTSETSESSLNYDETTSNKYRDIIVKVPEAYIASEL</sequence>
<name>A0A090LK00_STRRB</name>
<evidence type="ECO:0000256" key="12">
    <source>
        <dbReference type="SAM" id="Phobius"/>
    </source>
</evidence>
<keyword evidence="5 12" id="KW-0812">Transmembrane</keyword>
<evidence type="ECO:0000256" key="2">
    <source>
        <dbReference type="ARBA" id="ARBA00006666"/>
    </source>
</evidence>
<dbReference type="SUPFAM" id="SSF81324">
    <property type="entry name" value="Voltage-gated potassium channels"/>
    <property type="match status" value="1"/>
</dbReference>
<reference evidence="16" key="2">
    <citation type="submission" date="2020-12" db="UniProtKB">
        <authorList>
            <consortium name="WormBaseParasite"/>
        </authorList>
    </citation>
    <scope>IDENTIFICATION</scope>
</reference>
<dbReference type="InterPro" id="IPR003092">
    <property type="entry name" value="2pore_dom_K_chnl_TASK"/>
</dbReference>
<protein>
    <submittedName>
        <fullName evidence="14 16">Potassium channel subfamily K member 18</fullName>
    </submittedName>
</protein>
<keyword evidence="3" id="KW-0813">Transport</keyword>
<keyword evidence="10 12" id="KW-0472">Membrane</keyword>
<evidence type="ECO:0000256" key="7">
    <source>
        <dbReference type="ARBA" id="ARBA00022958"/>
    </source>
</evidence>
<dbReference type="Gene3D" id="1.10.287.70">
    <property type="match status" value="1"/>
</dbReference>
<dbReference type="GO" id="GO:0030322">
    <property type="term" value="P:stabilization of membrane potential"/>
    <property type="evidence" value="ECO:0007669"/>
    <property type="project" value="TreeGrafter"/>
</dbReference>
<dbReference type="InterPro" id="IPR013099">
    <property type="entry name" value="K_chnl_dom"/>
</dbReference>
<evidence type="ECO:0000256" key="8">
    <source>
        <dbReference type="ARBA" id="ARBA00022989"/>
    </source>
</evidence>
<keyword evidence="4" id="KW-0633">Potassium transport</keyword>
<dbReference type="PRINTS" id="PR01095">
    <property type="entry name" value="TASKCHANNEL"/>
</dbReference>
<dbReference type="GeneID" id="36380838"/>
<evidence type="ECO:0000256" key="11">
    <source>
        <dbReference type="ARBA" id="ARBA00023303"/>
    </source>
</evidence>
<keyword evidence="6" id="KW-0631">Potassium channel</keyword>
<gene>
    <name evidence="14 16 17" type="ORF">SRAE_2000312500</name>
</gene>
<comment type="similarity">
    <text evidence="2">Belongs to the two pore domain potassium channel (TC 1.A.1.8) family.</text>
</comment>
<feature type="transmembrane region" description="Helical" evidence="12">
    <location>
        <begin position="164"/>
        <end position="185"/>
    </location>
</feature>
<feature type="transmembrane region" description="Helical" evidence="12">
    <location>
        <begin position="325"/>
        <end position="347"/>
    </location>
</feature>
<dbReference type="OrthoDB" id="297496at2759"/>
<dbReference type="PANTHER" id="PTHR11003:SF296">
    <property type="entry name" value="POTASSIUM CHANNEL DOMAIN-CONTAINING PROTEIN"/>
    <property type="match status" value="1"/>
</dbReference>
<feature type="transmembrane region" description="Helical" evidence="12">
    <location>
        <begin position="268"/>
        <end position="289"/>
    </location>
</feature>
<dbReference type="Pfam" id="PF07885">
    <property type="entry name" value="Ion_trans_2"/>
    <property type="match status" value="1"/>
</dbReference>
<dbReference type="Proteomes" id="UP000035682">
    <property type="component" value="Unplaced"/>
</dbReference>
<dbReference type="PANTHER" id="PTHR11003">
    <property type="entry name" value="POTASSIUM CHANNEL, SUBFAMILY K"/>
    <property type="match status" value="1"/>
</dbReference>
<keyword evidence="15" id="KW-1185">Reference proteome</keyword>
<evidence type="ECO:0000256" key="9">
    <source>
        <dbReference type="ARBA" id="ARBA00023065"/>
    </source>
</evidence>
<keyword evidence="9" id="KW-0406">Ion transport</keyword>
<dbReference type="WBParaSite" id="SRAE_2000312500.1">
    <property type="protein sequence ID" value="SRAE_2000312500.1"/>
    <property type="gene ID" value="WBGene00263345"/>
</dbReference>
<evidence type="ECO:0000256" key="10">
    <source>
        <dbReference type="ARBA" id="ARBA00023136"/>
    </source>
</evidence>
<dbReference type="GO" id="GO:0022841">
    <property type="term" value="F:potassium ion leak channel activity"/>
    <property type="evidence" value="ECO:0007669"/>
    <property type="project" value="TreeGrafter"/>
</dbReference>
<evidence type="ECO:0000313" key="15">
    <source>
        <dbReference type="Proteomes" id="UP000035682"/>
    </source>
</evidence>
<evidence type="ECO:0000313" key="16">
    <source>
        <dbReference type="WBParaSite" id="SRAE_2000312500.1"/>
    </source>
</evidence>
<dbReference type="GO" id="GO:0005886">
    <property type="term" value="C:plasma membrane"/>
    <property type="evidence" value="ECO:0007669"/>
    <property type="project" value="TreeGrafter"/>
</dbReference>
<dbReference type="AlphaFoldDB" id="A0A090LK00"/>
<organism evidence="14">
    <name type="scientific">Strongyloides ratti</name>
    <name type="common">Parasitic roundworm</name>
    <dbReference type="NCBI Taxonomy" id="34506"/>
    <lineage>
        <taxon>Eukaryota</taxon>
        <taxon>Metazoa</taxon>
        <taxon>Ecdysozoa</taxon>
        <taxon>Nematoda</taxon>
        <taxon>Chromadorea</taxon>
        <taxon>Rhabditida</taxon>
        <taxon>Tylenchina</taxon>
        <taxon>Panagrolaimomorpha</taxon>
        <taxon>Strongyloidoidea</taxon>
        <taxon>Strongyloididae</taxon>
        <taxon>Strongyloides</taxon>
    </lineage>
</organism>
<evidence type="ECO:0000313" key="17">
    <source>
        <dbReference type="WormBase" id="SRAE_2000312500"/>
    </source>
</evidence>
<keyword evidence="8 12" id="KW-1133">Transmembrane helix</keyword>
<dbReference type="CTD" id="36380838"/>
<feature type="transmembrane region" description="Helical" evidence="12">
    <location>
        <begin position="24"/>
        <end position="49"/>
    </location>
</feature>
<evidence type="ECO:0000256" key="6">
    <source>
        <dbReference type="ARBA" id="ARBA00022826"/>
    </source>
</evidence>
<proteinExistence type="inferred from homology"/>
<dbReference type="STRING" id="34506.A0A090LK00"/>
<evidence type="ECO:0000256" key="1">
    <source>
        <dbReference type="ARBA" id="ARBA00004141"/>
    </source>
</evidence>
<evidence type="ECO:0000256" key="4">
    <source>
        <dbReference type="ARBA" id="ARBA00022538"/>
    </source>
</evidence>
<accession>A0A090LK00</accession>
<dbReference type="RefSeq" id="XP_024507668.1">
    <property type="nucleotide sequence ID" value="XM_024654281.1"/>
</dbReference>
<evidence type="ECO:0000256" key="5">
    <source>
        <dbReference type="ARBA" id="ARBA00022692"/>
    </source>
</evidence>
<evidence type="ECO:0000256" key="3">
    <source>
        <dbReference type="ARBA" id="ARBA00022448"/>
    </source>
</evidence>
<dbReference type="EMBL" id="LN609529">
    <property type="protein sequence ID" value="CEF68468.1"/>
    <property type="molecule type" value="Genomic_DNA"/>
</dbReference>
<comment type="subcellular location">
    <subcellularLocation>
        <location evidence="1">Membrane</location>
        <topology evidence="1">Multi-pass membrane protein</topology>
    </subcellularLocation>
</comment>